<feature type="domain" description="ABC-type transport auxiliary lipoprotein component" evidence="1">
    <location>
        <begin position="29"/>
        <end position="187"/>
    </location>
</feature>
<dbReference type="KEGG" id="kim:G3T16_15980"/>
<evidence type="ECO:0000313" key="3">
    <source>
        <dbReference type="Proteomes" id="UP000477680"/>
    </source>
</evidence>
<dbReference type="Proteomes" id="UP000477680">
    <property type="component" value="Chromosome"/>
</dbReference>
<dbReference type="EMBL" id="CP048711">
    <property type="protein sequence ID" value="QIB66670.1"/>
    <property type="molecule type" value="Genomic_DNA"/>
</dbReference>
<dbReference type="PROSITE" id="PS51257">
    <property type="entry name" value="PROKAR_LIPOPROTEIN"/>
    <property type="match status" value="1"/>
</dbReference>
<organism evidence="2 3">
    <name type="scientific">Kineobactrum salinum</name>
    <dbReference type="NCBI Taxonomy" id="2708301"/>
    <lineage>
        <taxon>Bacteria</taxon>
        <taxon>Pseudomonadati</taxon>
        <taxon>Pseudomonadota</taxon>
        <taxon>Gammaproteobacteria</taxon>
        <taxon>Cellvibrionales</taxon>
        <taxon>Halieaceae</taxon>
        <taxon>Kineobactrum</taxon>
    </lineage>
</organism>
<accession>A0A6C0U3C9</accession>
<gene>
    <name evidence="2" type="ORF">G3T16_15980</name>
</gene>
<name>A0A6C0U3C9_9GAMM</name>
<dbReference type="InterPro" id="IPR005586">
    <property type="entry name" value="ABC_trans_aux"/>
</dbReference>
<proteinExistence type="predicted"/>
<evidence type="ECO:0000313" key="2">
    <source>
        <dbReference type="EMBL" id="QIB66670.1"/>
    </source>
</evidence>
<dbReference type="AlphaFoldDB" id="A0A6C0U3C9"/>
<dbReference type="SUPFAM" id="SSF159594">
    <property type="entry name" value="XCC0632-like"/>
    <property type="match status" value="1"/>
</dbReference>
<keyword evidence="3" id="KW-1185">Reference proteome</keyword>
<dbReference type="Pfam" id="PF03886">
    <property type="entry name" value="ABC_trans_aux"/>
    <property type="match status" value="1"/>
</dbReference>
<dbReference type="RefSeq" id="WP_163496104.1">
    <property type="nucleotide sequence ID" value="NZ_CP048711.1"/>
</dbReference>
<protein>
    <submittedName>
        <fullName evidence="2">Membrane integrity-associated transporter subunit PqiC</fullName>
    </submittedName>
</protein>
<dbReference type="Gene3D" id="3.40.50.10610">
    <property type="entry name" value="ABC-type transport auxiliary lipoprotein component"/>
    <property type="match status" value="1"/>
</dbReference>
<sequence>MTFHKHTLACCVLALLLVGCGSSPRNNYYVLSAETQAPSGNQEPSLGIGPVEIPEYLNRNSLVYRDGSNQLLIASFERWAEPLADGIQRVLGLNLSAELGTQNIRPHPWPRDDNPGYAIALWILSLDVSGQQAELVAEWRVSRPGESSSLARRITRLSRKLPAADWQGDDAAAAYSLLLQSLSAEIATVIRDAEADATATN</sequence>
<reference evidence="2 3" key="1">
    <citation type="submission" date="2020-02" db="EMBL/GenBank/DDBJ databases">
        <title>Genome sequencing for Kineobactrum sp. M2.</title>
        <authorList>
            <person name="Park S.-J."/>
        </authorList>
    </citation>
    <scope>NUCLEOTIDE SEQUENCE [LARGE SCALE GENOMIC DNA]</scope>
    <source>
        <strain evidence="2 3">M2</strain>
    </source>
</reference>
<evidence type="ECO:0000259" key="1">
    <source>
        <dbReference type="Pfam" id="PF03886"/>
    </source>
</evidence>